<evidence type="ECO:0000313" key="3">
    <source>
        <dbReference type="Proteomes" id="UP001595960"/>
    </source>
</evidence>
<dbReference type="RefSeq" id="WP_204391364.1">
    <property type="nucleotide sequence ID" value="NZ_JAFBBW010000001.1"/>
</dbReference>
<gene>
    <name evidence="2" type="ORF">ACFPER_05970</name>
</gene>
<accession>A0ABV9R7M8</accession>
<feature type="region of interest" description="Disordered" evidence="1">
    <location>
        <begin position="96"/>
        <end position="117"/>
    </location>
</feature>
<organism evidence="2 3">
    <name type="scientific">Agromyces aurantiacus</name>
    <dbReference type="NCBI Taxonomy" id="165814"/>
    <lineage>
        <taxon>Bacteria</taxon>
        <taxon>Bacillati</taxon>
        <taxon>Actinomycetota</taxon>
        <taxon>Actinomycetes</taxon>
        <taxon>Micrococcales</taxon>
        <taxon>Microbacteriaceae</taxon>
        <taxon>Agromyces</taxon>
    </lineage>
</organism>
<evidence type="ECO:0000256" key="1">
    <source>
        <dbReference type="SAM" id="MobiDB-lite"/>
    </source>
</evidence>
<protein>
    <recommendedName>
        <fullName evidence="4">Asparagine synthase</fullName>
    </recommendedName>
</protein>
<evidence type="ECO:0000313" key="2">
    <source>
        <dbReference type="EMBL" id="MFC4828327.1"/>
    </source>
</evidence>
<evidence type="ECO:0008006" key="4">
    <source>
        <dbReference type="Google" id="ProtNLM"/>
    </source>
</evidence>
<name>A0ABV9R7M8_9MICO</name>
<keyword evidence="3" id="KW-1185">Reference proteome</keyword>
<dbReference type="EMBL" id="JBHSJC010000001">
    <property type="protein sequence ID" value="MFC4828327.1"/>
    <property type="molecule type" value="Genomic_DNA"/>
</dbReference>
<dbReference type="Proteomes" id="UP001595960">
    <property type="component" value="Unassembled WGS sequence"/>
</dbReference>
<comment type="caution">
    <text evidence="2">The sequence shown here is derived from an EMBL/GenBank/DDBJ whole genome shotgun (WGS) entry which is preliminary data.</text>
</comment>
<reference evidence="3" key="1">
    <citation type="journal article" date="2019" name="Int. J. Syst. Evol. Microbiol.">
        <title>The Global Catalogue of Microorganisms (GCM) 10K type strain sequencing project: providing services to taxonomists for standard genome sequencing and annotation.</title>
        <authorList>
            <consortium name="The Broad Institute Genomics Platform"/>
            <consortium name="The Broad Institute Genome Sequencing Center for Infectious Disease"/>
            <person name="Wu L."/>
            <person name="Ma J."/>
        </authorList>
    </citation>
    <scope>NUCLEOTIDE SEQUENCE [LARGE SCALE GENOMIC DNA]</scope>
    <source>
        <strain evidence="3">CGMCC 1.12192</strain>
    </source>
</reference>
<proteinExistence type="predicted"/>
<sequence length="216" mass="25270">MGWLRLPWERRRTRVKMTPFDRSKLPEPKTPSFDEMLEEGLLMAESAGRMALKNRLIVGALRGDEPYSDERSAAMAREVLYELVQEADEGAEHIAAERESAARREGRSQHQHDYHRGDLLNLRRREKVHAAVAKALWTRRGDDEYIERLVERARDDAWHELGAAIEQELDRRWPRFDEEPDYADHRAERMEVVADDLSRELARLAAQRAVESIPEY</sequence>